<reference evidence="4 5" key="1">
    <citation type="submission" date="2019-01" db="EMBL/GenBank/DDBJ databases">
        <title>A draft genome assembly of the solar-powered sea slug Elysia chlorotica.</title>
        <authorList>
            <person name="Cai H."/>
            <person name="Li Q."/>
            <person name="Fang X."/>
            <person name="Li J."/>
            <person name="Curtis N.E."/>
            <person name="Altenburger A."/>
            <person name="Shibata T."/>
            <person name="Feng M."/>
            <person name="Maeda T."/>
            <person name="Schwartz J.A."/>
            <person name="Shigenobu S."/>
            <person name="Lundholm N."/>
            <person name="Nishiyama T."/>
            <person name="Yang H."/>
            <person name="Hasebe M."/>
            <person name="Li S."/>
            <person name="Pierce S.K."/>
            <person name="Wang J."/>
        </authorList>
    </citation>
    <scope>NUCLEOTIDE SEQUENCE [LARGE SCALE GENOMIC DNA]</scope>
    <source>
        <strain evidence="4">EC2010</strain>
        <tissue evidence="4">Whole organism of an adult</tissue>
    </source>
</reference>
<dbReference type="InterPro" id="IPR003123">
    <property type="entry name" value="VPS9"/>
</dbReference>
<accession>A0A3S1BTE5</accession>
<evidence type="ECO:0000256" key="2">
    <source>
        <dbReference type="SAM" id="Phobius"/>
    </source>
</evidence>
<dbReference type="PROSITE" id="PS51205">
    <property type="entry name" value="VPS9"/>
    <property type="match status" value="1"/>
</dbReference>
<dbReference type="EMBL" id="RQTK01000017">
    <property type="protein sequence ID" value="RUS91149.1"/>
    <property type="molecule type" value="Genomic_DNA"/>
</dbReference>
<keyword evidence="2" id="KW-0472">Membrane</keyword>
<dbReference type="SUPFAM" id="SSF82185">
    <property type="entry name" value="Histone H3 K4-specific methyltransferase SET7/9 N-terminal domain"/>
    <property type="match status" value="1"/>
</dbReference>
<dbReference type="InterPro" id="IPR037191">
    <property type="entry name" value="VPS9_dom_sf"/>
</dbReference>
<dbReference type="SUPFAM" id="SSF109993">
    <property type="entry name" value="VPS9 domain"/>
    <property type="match status" value="1"/>
</dbReference>
<evidence type="ECO:0000313" key="4">
    <source>
        <dbReference type="EMBL" id="RUS91149.1"/>
    </source>
</evidence>
<sequence length="541" mass="60234">YSNGDLYEGFFQDGQRFGHGCYQSGRHNRASCTSIYVGEWNFNVRDGYGVQDDTLKGEGSTLCLSVKFCLEDFVTIVFLFVFFLLTQGFGLMISDDNTMYEGDFMGTTHLSGKGTLTLPTGDKMEGAFNGSLNTGLKINGTFHKSVTSPDSDRRQSQHSSTKSKYFGRLCVSADNKWADIFSHASAALGLNQTKGQSGNATEKAWEIVAITVSAGRKALKADPTLILSCNTKHSEPESDFFSVPQAFDAVQHPLGQLMEFVGEVFRASYVGVGAHPRLLPHAVMEARSYVKRIYTIVRILFPALPADGGPKYVYPAEPVVVKEASEKSSGPQHGVSVVTGHHDLDGDDPNMFVLTAAGLIYPILLPKIYPPLFDLYALYNERSDDRYWERVTKLNRQSDMGLMAYLGVEQRFWLMDDMLKQGPSLKLSTVKDVCYAEAVDTLQQLSTAFSPIEKLKVIEQTFNEITKIVSESLAGDVMWCMDDLFPIFQFVVVRAKLQHLGAEIHLVEDLMEAHLEHGEFGIMLTTLKACYFQIQNEKMPH</sequence>
<feature type="non-terminal residue" evidence="4">
    <location>
        <position position="1"/>
    </location>
</feature>
<dbReference type="InterPro" id="IPR003409">
    <property type="entry name" value="MORN"/>
</dbReference>
<dbReference type="GO" id="GO:0016197">
    <property type="term" value="P:endosomal transport"/>
    <property type="evidence" value="ECO:0007669"/>
    <property type="project" value="TreeGrafter"/>
</dbReference>
<evidence type="ECO:0000256" key="1">
    <source>
        <dbReference type="ARBA" id="ARBA00022737"/>
    </source>
</evidence>
<dbReference type="Proteomes" id="UP000271974">
    <property type="component" value="Unassembled WGS sequence"/>
</dbReference>
<feature type="transmembrane region" description="Helical" evidence="2">
    <location>
        <begin position="73"/>
        <end position="93"/>
    </location>
</feature>
<feature type="domain" description="VPS9" evidence="3">
    <location>
        <begin position="396"/>
        <end position="541"/>
    </location>
</feature>
<dbReference type="Gene3D" id="1.20.1050.80">
    <property type="entry name" value="VPS9 domain"/>
    <property type="match status" value="1"/>
</dbReference>
<dbReference type="GO" id="GO:0031267">
    <property type="term" value="F:small GTPase binding"/>
    <property type="evidence" value="ECO:0007669"/>
    <property type="project" value="TreeGrafter"/>
</dbReference>
<evidence type="ECO:0000313" key="5">
    <source>
        <dbReference type="Proteomes" id="UP000271974"/>
    </source>
</evidence>
<dbReference type="OrthoDB" id="284854at2759"/>
<keyword evidence="2" id="KW-0812">Transmembrane</keyword>
<dbReference type="Pfam" id="PF26202">
    <property type="entry name" value="HA_Alsin"/>
    <property type="match status" value="1"/>
</dbReference>
<organism evidence="4 5">
    <name type="scientific">Elysia chlorotica</name>
    <name type="common">Eastern emerald elysia</name>
    <name type="synonym">Sea slug</name>
    <dbReference type="NCBI Taxonomy" id="188477"/>
    <lineage>
        <taxon>Eukaryota</taxon>
        <taxon>Metazoa</taxon>
        <taxon>Spiralia</taxon>
        <taxon>Lophotrochozoa</taxon>
        <taxon>Mollusca</taxon>
        <taxon>Gastropoda</taxon>
        <taxon>Heterobranchia</taxon>
        <taxon>Euthyneura</taxon>
        <taxon>Panpulmonata</taxon>
        <taxon>Sacoglossa</taxon>
        <taxon>Placobranchoidea</taxon>
        <taxon>Plakobranchidae</taxon>
        <taxon>Elysia</taxon>
    </lineage>
</organism>
<protein>
    <recommendedName>
        <fullName evidence="3">VPS9 domain-containing protein</fullName>
    </recommendedName>
</protein>
<dbReference type="Pfam" id="PF02493">
    <property type="entry name" value="MORN"/>
    <property type="match status" value="2"/>
</dbReference>
<dbReference type="InterPro" id="IPR051984">
    <property type="entry name" value="Alsin"/>
</dbReference>
<dbReference type="Pfam" id="PF02204">
    <property type="entry name" value="VPS9"/>
    <property type="match status" value="1"/>
</dbReference>
<dbReference type="GO" id="GO:0005737">
    <property type="term" value="C:cytoplasm"/>
    <property type="evidence" value="ECO:0007669"/>
    <property type="project" value="TreeGrafter"/>
</dbReference>
<dbReference type="PANTHER" id="PTHR46089:SF2">
    <property type="entry name" value="ALSIN HOMOLOG"/>
    <property type="match status" value="1"/>
</dbReference>
<evidence type="ECO:0000259" key="3">
    <source>
        <dbReference type="PROSITE" id="PS51205"/>
    </source>
</evidence>
<comment type="caution">
    <text evidence="4">The sequence shown here is derived from an EMBL/GenBank/DDBJ whole genome shotgun (WGS) entry which is preliminary data.</text>
</comment>
<keyword evidence="5" id="KW-1185">Reference proteome</keyword>
<keyword evidence="1" id="KW-0677">Repeat</keyword>
<dbReference type="STRING" id="188477.A0A3S1BTE5"/>
<dbReference type="AlphaFoldDB" id="A0A3S1BTE5"/>
<dbReference type="InterPro" id="IPR059093">
    <property type="entry name" value="HA_Alsin"/>
</dbReference>
<gene>
    <name evidence="4" type="ORF">EGW08_001062</name>
</gene>
<proteinExistence type="predicted"/>
<feature type="non-terminal residue" evidence="4">
    <location>
        <position position="541"/>
    </location>
</feature>
<dbReference type="PANTHER" id="PTHR46089">
    <property type="entry name" value="ALSIN HOMOLOG"/>
    <property type="match status" value="1"/>
</dbReference>
<keyword evidence="2" id="KW-1133">Transmembrane helix</keyword>
<name>A0A3S1BTE5_ELYCH</name>
<dbReference type="GO" id="GO:0005085">
    <property type="term" value="F:guanyl-nucleotide exchange factor activity"/>
    <property type="evidence" value="ECO:0007669"/>
    <property type="project" value="TreeGrafter"/>
</dbReference>